<evidence type="ECO:0000313" key="2">
    <source>
        <dbReference type="EMBL" id="RKQ91198.1"/>
    </source>
</evidence>
<organism evidence="2 3">
    <name type="scientific">Solirubrobacter pauli</name>
    <dbReference type="NCBI Taxonomy" id="166793"/>
    <lineage>
        <taxon>Bacteria</taxon>
        <taxon>Bacillati</taxon>
        <taxon>Actinomycetota</taxon>
        <taxon>Thermoleophilia</taxon>
        <taxon>Solirubrobacterales</taxon>
        <taxon>Solirubrobacteraceae</taxon>
        <taxon>Solirubrobacter</taxon>
    </lineage>
</organism>
<comment type="caution">
    <text evidence="2">The sequence shown here is derived from an EMBL/GenBank/DDBJ whole genome shotgun (WGS) entry which is preliminary data.</text>
</comment>
<keyword evidence="1" id="KW-0732">Signal</keyword>
<evidence type="ECO:0000313" key="3">
    <source>
        <dbReference type="Proteomes" id="UP000278962"/>
    </source>
</evidence>
<dbReference type="EMBL" id="RBIL01000001">
    <property type="protein sequence ID" value="RKQ91198.1"/>
    <property type="molecule type" value="Genomic_DNA"/>
</dbReference>
<evidence type="ECO:0000256" key="1">
    <source>
        <dbReference type="SAM" id="SignalP"/>
    </source>
</evidence>
<accession>A0A660L810</accession>
<dbReference type="AlphaFoldDB" id="A0A660L810"/>
<proteinExistence type="predicted"/>
<reference evidence="2 3" key="1">
    <citation type="submission" date="2018-10" db="EMBL/GenBank/DDBJ databases">
        <title>Genomic Encyclopedia of Archaeal and Bacterial Type Strains, Phase II (KMG-II): from individual species to whole genera.</title>
        <authorList>
            <person name="Goeker M."/>
        </authorList>
    </citation>
    <scope>NUCLEOTIDE SEQUENCE [LARGE SCALE GENOMIC DNA]</scope>
    <source>
        <strain evidence="2 3">DSM 14954</strain>
    </source>
</reference>
<keyword evidence="3" id="KW-1185">Reference proteome</keyword>
<feature type="chain" id="PRO_5025002542" evidence="1">
    <location>
        <begin position="29"/>
        <end position="129"/>
    </location>
</feature>
<gene>
    <name evidence="2" type="ORF">C8N24_1018</name>
</gene>
<dbReference type="Proteomes" id="UP000278962">
    <property type="component" value="Unassembled WGS sequence"/>
</dbReference>
<sequence length="129" mass="13014">MLIRMTKIQMKLAAVAGVLAVFAGSAIASPEPGSTKSAIVVAGSAATDRDALANAHEVAEATGSDLKVVRSSAEQLGVVHMLAARGYDKVVTVGVDRRTAIAPVAGKYPRVRFVAAEANGLSAAISGAV</sequence>
<protein>
    <submittedName>
        <fullName evidence="2">Uncharacterized protein</fullName>
    </submittedName>
</protein>
<name>A0A660L810_9ACTN</name>
<dbReference type="Gene3D" id="3.40.50.2300">
    <property type="match status" value="1"/>
</dbReference>
<feature type="signal peptide" evidence="1">
    <location>
        <begin position="1"/>
        <end position="28"/>
    </location>
</feature>